<evidence type="ECO:0000256" key="5">
    <source>
        <dbReference type="ARBA" id="ARBA00022989"/>
    </source>
</evidence>
<gene>
    <name evidence="9" type="ORF">B0W44_14825</name>
</gene>
<reference evidence="9 10" key="1">
    <citation type="journal article" date="2015" name="Int. J. Syst. Evol. Microbiol.">
        <title>Novibacillus thermophilus gen. nov., sp. nov., a Gram-staining-negative and moderately thermophilic member of the family Thermoactinomycetaceae.</title>
        <authorList>
            <person name="Yang G."/>
            <person name="Chen J."/>
            <person name="Zhou S."/>
        </authorList>
    </citation>
    <scope>NUCLEOTIDE SEQUENCE [LARGE SCALE GENOMIC DNA]</scope>
    <source>
        <strain evidence="9 10">SG-1</strain>
    </source>
</reference>
<dbReference type="PANTHER" id="PTHR32322">
    <property type="entry name" value="INNER MEMBRANE TRANSPORTER"/>
    <property type="match status" value="1"/>
</dbReference>
<keyword evidence="6 7" id="KW-0472">Membrane</keyword>
<evidence type="ECO:0000259" key="8">
    <source>
        <dbReference type="Pfam" id="PF00892"/>
    </source>
</evidence>
<name>A0A1U9K9X0_9BACL</name>
<feature type="transmembrane region" description="Helical" evidence="7">
    <location>
        <begin position="67"/>
        <end position="92"/>
    </location>
</feature>
<evidence type="ECO:0000256" key="6">
    <source>
        <dbReference type="ARBA" id="ARBA00023136"/>
    </source>
</evidence>
<feature type="transmembrane region" description="Helical" evidence="7">
    <location>
        <begin position="98"/>
        <end position="115"/>
    </location>
</feature>
<dbReference type="SUPFAM" id="SSF103481">
    <property type="entry name" value="Multidrug resistance efflux transporter EmrE"/>
    <property type="match status" value="2"/>
</dbReference>
<comment type="subcellular location">
    <subcellularLocation>
        <location evidence="1">Cell membrane</location>
        <topology evidence="1">Multi-pass membrane protein</topology>
    </subcellularLocation>
</comment>
<keyword evidence="5 7" id="KW-1133">Transmembrane helix</keyword>
<feature type="domain" description="EamA" evidence="8">
    <location>
        <begin position="152"/>
        <end position="286"/>
    </location>
</feature>
<feature type="transmembrane region" description="Helical" evidence="7">
    <location>
        <begin position="127"/>
        <end position="145"/>
    </location>
</feature>
<dbReference type="InterPro" id="IPR050638">
    <property type="entry name" value="AA-Vitamin_Transporters"/>
</dbReference>
<evidence type="ECO:0000256" key="3">
    <source>
        <dbReference type="ARBA" id="ARBA00022475"/>
    </source>
</evidence>
<sequence length="307" mass="33722">MHKRWHVALLVLLITLTWGYAWVHMKIGLAYMGPFTFSAWRFGIGTLTLLLVLCFRKKLLPKRTHIPGIAVVGFLQTTCVFSLVMYAIRFVAAGKSSVLLYSMPIWSSLLAVHFLEERLNVRKLTGVLLGGVGLCFIVGWDVFIQRETSTALGECLIVLAALSWALANIYVKKRFSDVDTLQVSTYQMGFGTIGLILGALVVEWGDPVVFNATSIVAVLFTGVLASAFCFTAWFFVLSVIDTTTATISTMLVPVFGLYFSWLVLDEALNWQTIVGTLLILSGILVTQIRGPKERSAVRGSAADAADV</sequence>
<dbReference type="Pfam" id="PF00892">
    <property type="entry name" value="EamA"/>
    <property type="match status" value="2"/>
</dbReference>
<evidence type="ECO:0000256" key="4">
    <source>
        <dbReference type="ARBA" id="ARBA00022692"/>
    </source>
</evidence>
<comment type="similarity">
    <text evidence="2">Belongs to the EamA transporter family.</text>
</comment>
<feature type="transmembrane region" description="Helical" evidence="7">
    <location>
        <begin position="183"/>
        <end position="202"/>
    </location>
</feature>
<protein>
    <submittedName>
        <fullName evidence="9">EamA family transporter</fullName>
    </submittedName>
</protein>
<proteinExistence type="inferred from homology"/>
<evidence type="ECO:0000256" key="2">
    <source>
        <dbReference type="ARBA" id="ARBA00007362"/>
    </source>
</evidence>
<keyword evidence="3" id="KW-1003">Cell membrane</keyword>
<evidence type="ECO:0000256" key="7">
    <source>
        <dbReference type="SAM" id="Phobius"/>
    </source>
</evidence>
<organism evidence="9 10">
    <name type="scientific">Novibacillus thermophilus</name>
    <dbReference type="NCBI Taxonomy" id="1471761"/>
    <lineage>
        <taxon>Bacteria</taxon>
        <taxon>Bacillati</taxon>
        <taxon>Bacillota</taxon>
        <taxon>Bacilli</taxon>
        <taxon>Bacillales</taxon>
        <taxon>Thermoactinomycetaceae</taxon>
        <taxon>Novibacillus</taxon>
    </lineage>
</organism>
<dbReference type="InterPro" id="IPR037185">
    <property type="entry name" value="EmrE-like"/>
</dbReference>
<dbReference type="PANTHER" id="PTHR32322:SF18">
    <property type="entry name" value="S-ADENOSYLMETHIONINE_S-ADENOSYLHOMOCYSTEINE TRANSPORTER"/>
    <property type="match status" value="1"/>
</dbReference>
<feature type="domain" description="EamA" evidence="8">
    <location>
        <begin position="8"/>
        <end position="138"/>
    </location>
</feature>
<evidence type="ECO:0000313" key="10">
    <source>
        <dbReference type="Proteomes" id="UP000188603"/>
    </source>
</evidence>
<dbReference type="AlphaFoldDB" id="A0A1U9K9X0"/>
<dbReference type="GO" id="GO:0005886">
    <property type="term" value="C:plasma membrane"/>
    <property type="evidence" value="ECO:0007669"/>
    <property type="project" value="UniProtKB-SubCell"/>
</dbReference>
<feature type="transmembrane region" description="Helical" evidence="7">
    <location>
        <begin position="37"/>
        <end position="55"/>
    </location>
</feature>
<dbReference type="Gene3D" id="1.10.3730.20">
    <property type="match status" value="1"/>
</dbReference>
<keyword evidence="4 7" id="KW-0812">Transmembrane</keyword>
<feature type="transmembrane region" description="Helical" evidence="7">
    <location>
        <begin position="214"/>
        <end position="237"/>
    </location>
</feature>
<dbReference type="RefSeq" id="WP_228441206.1">
    <property type="nucleotide sequence ID" value="NZ_CP019699.1"/>
</dbReference>
<evidence type="ECO:0000256" key="1">
    <source>
        <dbReference type="ARBA" id="ARBA00004651"/>
    </source>
</evidence>
<feature type="transmembrane region" description="Helical" evidence="7">
    <location>
        <begin position="244"/>
        <end position="264"/>
    </location>
</feature>
<evidence type="ECO:0000313" key="9">
    <source>
        <dbReference type="EMBL" id="AQS56832.1"/>
    </source>
</evidence>
<accession>A0A1U9K9X0</accession>
<keyword evidence="10" id="KW-1185">Reference proteome</keyword>
<dbReference type="KEGG" id="ntr:B0W44_14825"/>
<feature type="transmembrane region" description="Helical" evidence="7">
    <location>
        <begin position="151"/>
        <end position="171"/>
    </location>
</feature>
<dbReference type="EMBL" id="CP019699">
    <property type="protein sequence ID" value="AQS56832.1"/>
    <property type="molecule type" value="Genomic_DNA"/>
</dbReference>
<dbReference type="Proteomes" id="UP000188603">
    <property type="component" value="Chromosome"/>
</dbReference>
<dbReference type="InterPro" id="IPR000620">
    <property type="entry name" value="EamA_dom"/>
</dbReference>
<feature type="transmembrane region" description="Helical" evidence="7">
    <location>
        <begin position="270"/>
        <end position="288"/>
    </location>
</feature>